<dbReference type="EMBL" id="QZCH01000019">
    <property type="protein sequence ID" value="RJG42224.1"/>
    <property type="molecule type" value="Genomic_DNA"/>
</dbReference>
<evidence type="ECO:0008006" key="4">
    <source>
        <dbReference type="Google" id="ProtNLM"/>
    </source>
</evidence>
<evidence type="ECO:0000256" key="1">
    <source>
        <dbReference type="SAM" id="Coils"/>
    </source>
</evidence>
<proteinExistence type="predicted"/>
<protein>
    <recommendedName>
        <fullName evidence="4">Primosomal replication protein N</fullName>
    </recommendedName>
</protein>
<dbReference type="AlphaFoldDB" id="A0A418YCH1"/>
<evidence type="ECO:0000313" key="3">
    <source>
        <dbReference type="Proteomes" id="UP000283255"/>
    </source>
</evidence>
<accession>A0A418YCH1</accession>
<gene>
    <name evidence="2" type="ORF">D1Z90_14060</name>
</gene>
<sequence>MVNLAPIKQRVSQLQNTCEQLDHQLSKKLNGKFHFNRALFSQHHDSLTGYALEVSRSLQLIEENQAKGVTEAKISHMCETLVDQFTALNKLVSQTQQGNGALFSHKPSQVEKALYHKLHKQYEYEQRLGAMIEQSQVKIQALYGTARNHEQTQLDTLKQRLQRCQAATRDVERKVREYEASSEYIGNF</sequence>
<comment type="caution">
    <text evidence="2">The sequence shown here is derived from an EMBL/GenBank/DDBJ whole genome shotgun (WGS) entry which is preliminary data.</text>
</comment>
<dbReference type="Pfam" id="PF07445">
    <property type="entry name" value="PriC"/>
    <property type="match status" value="1"/>
</dbReference>
<name>A0A418YCH1_9GAMM</name>
<dbReference type="RefSeq" id="WP_119911415.1">
    <property type="nucleotide sequence ID" value="NZ_QZCH01000019.1"/>
</dbReference>
<keyword evidence="3" id="KW-1185">Reference proteome</keyword>
<feature type="coiled-coil region" evidence="1">
    <location>
        <begin position="147"/>
        <end position="181"/>
    </location>
</feature>
<dbReference type="Proteomes" id="UP000283255">
    <property type="component" value="Unassembled WGS sequence"/>
</dbReference>
<dbReference type="InterPro" id="IPR038338">
    <property type="entry name" value="PriC_sf"/>
</dbReference>
<keyword evidence="1" id="KW-0175">Coiled coil</keyword>
<reference evidence="2 3" key="2">
    <citation type="submission" date="2019-01" db="EMBL/GenBank/DDBJ databases">
        <title>Motilimonas pumilus sp. nov., isolated from the gut of sea cucumber (Apostichopus japonicus).</title>
        <authorList>
            <person name="Wang F.-Q."/>
            <person name="Ren L.-H."/>
            <person name="Lin Y.-W."/>
            <person name="Sun G.-H."/>
            <person name="Du Z.-J."/>
            <person name="Zhao J.-X."/>
            <person name="Liu X.-J."/>
            <person name="Liu L.-J."/>
        </authorList>
    </citation>
    <scope>NUCLEOTIDE SEQUENCE [LARGE SCALE GENOMIC DNA]</scope>
    <source>
        <strain evidence="2 3">PLHSC7-2</strain>
    </source>
</reference>
<reference evidence="2 3" key="1">
    <citation type="submission" date="2018-09" db="EMBL/GenBank/DDBJ databases">
        <authorList>
            <person name="Wang F."/>
        </authorList>
    </citation>
    <scope>NUCLEOTIDE SEQUENCE [LARGE SCALE GENOMIC DNA]</scope>
    <source>
        <strain evidence="2 3">PLHSC7-2</strain>
    </source>
</reference>
<organism evidence="2 3">
    <name type="scientific">Motilimonas pumila</name>
    <dbReference type="NCBI Taxonomy" id="2303987"/>
    <lineage>
        <taxon>Bacteria</taxon>
        <taxon>Pseudomonadati</taxon>
        <taxon>Pseudomonadota</taxon>
        <taxon>Gammaproteobacteria</taxon>
        <taxon>Alteromonadales</taxon>
        <taxon>Alteromonadales genera incertae sedis</taxon>
        <taxon>Motilimonas</taxon>
    </lineage>
</organism>
<dbReference type="OrthoDB" id="6402824at2"/>
<dbReference type="Gene3D" id="1.20.1270.340">
    <property type="match status" value="1"/>
</dbReference>
<evidence type="ECO:0000313" key="2">
    <source>
        <dbReference type="EMBL" id="RJG42224.1"/>
    </source>
</evidence>
<dbReference type="InterPro" id="IPR010890">
    <property type="entry name" value="PriC"/>
</dbReference>